<evidence type="ECO:0000313" key="2">
    <source>
        <dbReference type="EMBL" id="CRG83663.1"/>
    </source>
</evidence>
<gene>
    <name evidence="2" type="ORF">PISL3812_01018</name>
</gene>
<evidence type="ECO:0008006" key="4">
    <source>
        <dbReference type="Google" id="ProtNLM"/>
    </source>
</evidence>
<keyword evidence="3" id="KW-1185">Reference proteome</keyword>
<reference evidence="2 3" key="1">
    <citation type="submission" date="2015-04" db="EMBL/GenBank/DDBJ databases">
        <authorList>
            <person name="Syromyatnikov M.Y."/>
            <person name="Popov V.N."/>
        </authorList>
    </citation>
    <scope>NUCLEOTIDE SEQUENCE [LARGE SCALE GENOMIC DNA]</scope>
    <source>
        <strain evidence="2">WF-38-12</strain>
    </source>
</reference>
<organism evidence="2 3">
    <name type="scientific">Talaromyces islandicus</name>
    <name type="common">Penicillium islandicum</name>
    <dbReference type="NCBI Taxonomy" id="28573"/>
    <lineage>
        <taxon>Eukaryota</taxon>
        <taxon>Fungi</taxon>
        <taxon>Dikarya</taxon>
        <taxon>Ascomycota</taxon>
        <taxon>Pezizomycotina</taxon>
        <taxon>Eurotiomycetes</taxon>
        <taxon>Eurotiomycetidae</taxon>
        <taxon>Eurotiales</taxon>
        <taxon>Trichocomaceae</taxon>
        <taxon>Talaromyces</taxon>
        <taxon>Talaromyces sect. Islandici</taxon>
    </lineage>
</organism>
<dbReference type="OMA" id="WMGGESE"/>
<name>A0A0U1LKZ8_TALIS</name>
<dbReference type="Proteomes" id="UP000054383">
    <property type="component" value="Unassembled WGS sequence"/>
</dbReference>
<keyword evidence="1" id="KW-1133">Transmembrane helix</keyword>
<accession>A0A0U1LKZ8</accession>
<keyword evidence="1" id="KW-0472">Membrane</keyword>
<evidence type="ECO:0000256" key="1">
    <source>
        <dbReference type="SAM" id="Phobius"/>
    </source>
</evidence>
<evidence type="ECO:0000313" key="3">
    <source>
        <dbReference type="Proteomes" id="UP000054383"/>
    </source>
</evidence>
<feature type="transmembrane region" description="Helical" evidence="1">
    <location>
        <begin position="18"/>
        <end position="34"/>
    </location>
</feature>
<dbReference type="AlphaFoldDB" id="A0A0U1LKZ8"/>
<keyword evidence="1" id="KW-0812">Transmembrane</keyword>
<proteinExistence type="predicted"/>
<dbReference type="OrthoDB" id="5411041at2759"/>
<protein>
    <recommendedName>
        <fullName evidence="4">Rhomboid family membrane protein</fullName>
    </recommendedName>
</protein>
<sequence length="196" mass="22355">MADIQETRAKDFIRFKNFAAWTFVIGAPVLLAMPPRKLDLHSFALTSAFAVSANHLYRERNPAGRGILDETGVRFFARNNAGADGKEEERITNVFNNLPTERAAEVQAQLRAAKEAGMTNQAELDKYRAAKQFQERSLPEKIWMGAETEGWKERRLREEQQALAEGKGYGDLIMEHIWEVWNWGKPGDKKSDETEK</sequence>
<dbReference type="EMBL" id="CVMT01000001">
    <property type="protein sequence ID" value="CRG83663.1"/>
    <property type="molecule type" value="Genomic_DNA"/>
</dbReference>